<evidence type="ECO:0000313" key="3">
    <source>
        <dbReference type="Proteomes" id="UP001370758"/>
    </source>
</evidence>
<reference evidence="2 3" key="1">
    <citation type="submission" date="2023-08" db="EMBL/GenBank/DDBJ databases">
        <authorList>
            <person name="Palmer J.M."/>
        </authorList>
    </citation>
    <scope>NUCLEOTIDE SEQUENCE [LARGE SCALE GENOMIC DNA]</scope>
    <source>
        <strain evidence="2 3">TWF481</strain>
    </source>
</reference>
<dbReference type="AlphaFoldDB" id="A0AAV9VS69"/>
<protein>
    <submittedName>
        <fullName evidence="2">Uncharacterized protein</fullName>
    </submittedName>
</protein>
<accession>A0AAV9VS69</accession>
<evidence type="ECO:0000313" key="2">
    <source>
        <dbReference type="EMBL" id="KAK6496077.1"/>
    </source>
</evidence>
<sequence length="242" mass="27219">MSENIAKSPMSLPVLPTTKLQSIPEDSVTEGTPVAETEPVADVPTPPITGQQHLDGKIANLRETTGAIDTFEYDEEDEVGSTRQASRLVNKLLNDVTHVHNVAFKLSNDISQELAAAEFPDVEQLENFADRLEIVLECVVEVPNHVRSTLKSEVLSRLPGRELFGYKLDLESRLTRSHVLQRDIERRILTVQAKVEYEQDAPYDEYAALERRENRKKEANGDTAVEEQDPYDTDPDPLSAYY</sequence>
<feature type="region of interest" description="Disordered" evidence="1">
    <location>
        <begin position="204"/>
        <end position="242"/>
    </location>
</feature>
<keyword evidence="3" id="KW-1185">Reference proteome</keyword>
<organism evidence="2 3">
    <name type="scientific">Arthrobotrys musiformis</name>
    <dbReference type="NCBI Taxonomy" id="47236"/>
    <lineage>
        <taxon>Eukaryota</taxon>
        <taxon>Fungi</taxon>
        <taxon>Dikarya</taxon>
        <taxon>Ascomycota</taxon>
        <taxon>Pezizomycotina</taxon>
        <taxon>Orbiliomycetes</taxon>
        <taxon>Orbiliales</taxon>
        <taxon>Orbiliaceae</taxon>
        <taxon>Arthrobotrys</taxon>
    </lineage>
</organism>
<feature type="compositionally biased region" description="Acidic residues" evidence="1">
    <location>
        <begin position="224"/>
        <end position="235"/>
    </location>
</feature>
<name>A0AAV9VS69_9PEZI</name>
<proteinExistence type="predicted"/>
<gene>
    <name evidence="2" type="ORF">TWF481_002101</name>
</gene>
<feature type="compositionally biased region" description="Basic and acidic residues" evidence="1">
    <location>
        <begin position="208"/>
        <end position="220"/>
    </location>
</feature>
<feature type="region of interest" description="Disordered" evidence="1">
    <location>
        <begin position="1"/>
        <end position="51"/>
    </location>
</feature>
<dbReference type="EMBL" id="JAVHJL010000011">
    <property type="protein sequence ID" value="KAK6496077.1"/>
    <property type="molecule type" value="Genomic_DNA"/>
</dbReference>
<comment type="caution">
    <text evidence="2">The sequence shown here is derived from an EMBL/GenBank/DDBJ whole genome shotgun (WGS) entry which is preliminary data.</text>
</comment>
<dbReference type="Proteomes" id="UP001370758">
    <property type="component" value="Unassembled WGS sequence"/>
</dbReference>
<evidence type="ECO:0000256" key="1">
    <source>
        <dbReference type="SAM" id="MobiDB-lite"/>
    </source>
</evidence>